<keyword evidence="2" id="KW-1185">Reference proteome</keyword>
<dbReference type="Pfam" id="PF21813">
    <property type="entry name" value="DUF6882"/>
    <property type="match status" value="1"/>
</dbReference>
<organism evidence="1 2">
    <name type="scientific">Jejuia spongiicola</name>
    <dbReference type="NCBI Taxonomy" id="2942207"/>
    <lineage>
        <taxon>Bacteria</taxon>
        <taxon>Pseudomonadati</taxon>
        <taxon>Bacteroidota</taxon>
        <taxon>Flavobacteriia</taxon>
        <taxon>Flavobacteriales</taxon>
        <taxon>Flavobacteriaceae</taxon>
        <taxon>Jejuia</taxon>
    </lineage>
</organism>
<dbReference type="RefSeq" id="WP_249973706.1">
    <property type="nucleotide sequence ID" value="NZ_JAMFLZ010000007.1"/>
</dbReference>
<evidence type="ECO:0008006" key="3">
    <source>
        <dbReference type="Google" id="ProtNLM"/>
    </source>
</evidence>
<gene>
    <name evidence="1" type="ORF">M3P09_14570</name>
</gene>
<protein>
    <recommendedName>
        <fullName evidence="3">Lipoprotein</fullName>
    </recommendedName>
</protein>
<dbReference type="Proteomes" id="UP001165381">
    <property type="component" value="Unassembled WGS sequence"/>
</dbReference>
<comment type="caution">
    <text evidence="1">The sequence shown here is derived from an EMBL/GenBank/DDBJ whole genome shotgun (WGS) entry which is preliminary data.</text>
</comment>
<evidence type="ECO:0000313" key="1">
    <source>
        <dbReference type="EMBL" id="MCL6296233.1"/>
    </source>
</evidence>
<sequence length="180" mass="20943">MKTPVLILILMASLFLKCKGQEDKTVEQVIDCELLITQQLDSLWTQLAHFQSTYFSDENNQNYKWNYDFEKSKVSVFKNGIPYLNIDFIHVGKIDVTEKTWTWSWVSASEEKESKLEKVKAFGLKNDCQKLKTATWSGSEKEAWEMVGITNYIVKGEGGARHYTKTEYNYVVFTKIQKIN</sequence>
<accession>A0ABT0QGW9</accession>
<reference evidence="1" key="1">
    <citation type="submission" date="2022-05" db="EMBL/GenBank/DDBJ databases">
        <authorList>
            <person name="Park J.-S."/>
        </authorList>
    </citation>
    <scope>NUCLEOTIDE SEQUENCE</scope>
    <source>
        <strain evidence="1">2012CJ34-3</strain>
    </source>
</reference>
<name>A0ABT0QGW9_9FLAO</name>
<proteinExistence type="predicted"/>
<evidence type="ECO:0000313" key="2">
    <source>
        <dbReference type="Proteomes" id="UP001165381"/>
    </source>
</evidence>
<dbReference type="InterPro" id="IPR049249">
    <property type="entry name" value="DUF6882"/>
</dbReference>
<dbReference type="EMBL" id="JAMFLZ010000007">
    <property type="protein sequence ID" value="MCL6296233.1"/>
    <property type="molecule type" value="Genomic_DNA"/>
</dbReference>